<gene>
    <name evidence="2" type="ORF">L195_g013291</name>
    <name evidence="1" type="ORF">L195_g057258</name>
</gene>
<reference evidence="2 3" key="2">
    <citation type="journal article" date="2017" name="Front. Plant Sci.">
        <title>Gene Classification and Mining of Molecular Markers Useful in Red Clover (Trifolium pratense) Breeding.</title>
        <authorList>
            <person name="Istvanek J."/>
            <person name="Dluhosova J."/>
            <person name="Dluhos P."/>
            <person name="Patkova L."/>
            <person name="Nedelnik J."/>
            <person name="Repkova J."/>
        </authorList>
    </citation>
    <scope>NUCLEOTIDE SEQUENCE [LARGE SCALE GENOMIC DNA]</scope>
    <source>
        <strain evidence="3">cv. Tatra</strain>
        <tissue evidence="2">Young leaves</tissue>
    </source>
</reference>
<dbReference type="STRING" id="57577.A0A2K3PMQ3"/>
<dbReference type="EMBL" id="ASHM01008633">
    <property type="protein sequence ID" value="PNY16567.1"/>
    <property type="molecule type" value="Genomic_DNA"/>
</dbReference>
<evidence type="ECO:0000313" key="3">
    <source>
        <dbReference type="Proteomes" id="UP000236291"/>
    </source>
</evidence>
<evidence type="ECO:0000313" key="1">
    <source>
        <dbReference type="EMBL" id="PNX70304.1"/>
    </source>
</evidence>
<evidence type="ECO:0000313" key="2">
    <source>
        <dbReference type="EMBL" id="PNY16567.1"/>
    </source>
</evidence>
<dbReference type="EMBL" id="ASHM01112471">
    <property type="protein sequence ID" value="PNX70304.1"/>
    <property type="molecule type" value="Genomic_DNA"/>
</dbReference>
<dbReference type="AlphaFoldDB" id="A0A2K3PMQ3"/>
<name>A0A2K3PMQ3_TRIPR</name>
<dbReference type="Proteomes" id="UP000236291">
    <property type="component" value="Unassembled WGS sequence"/>
</dbReference>
<proteinExistence type="predicted"/>
<protein>
    <submittedName>
        <fullName evidence="1">PPR containing plant-like protein</fullName>
    </submittedName>
    <submittedName>
        <fullName evidence="2">Pentatricopeptide repeat-containing protein</fullName>
    </submittedName>
</protein>
<reference evidence="2 3" key="1">
    <citation type="journal article" date="2014" name="Am. J. Bot.">
        <title>Genome assembly and annotation for red clover (Trifolium pratense; Fabaceae).</title>
        <authorList>
            <person name="Istvanek J."/>
            <person name="Jaros M."/>
            <person name="Krenek A."/>
            <person name="Repkova J."/>
        </authorList>
    </citation>
    <scope>NUCLEOTIDE SEQUENCE [LARGE SCALE GENOMIC DNA]</scope>
    <source>
        <strain evidence="3">cv. Tatra</strain>
        <tissue evidence="2">Young leaves</tissue>
    </source>
</reference>
<organism evidence="2 3">
    <name type="scientific">Trifolium pratense</name>
    <name type="common">Red clover</name>
    <dbReference type="NCBI Taxonomy" id="57577"/>
    <lineage>
        <taxon>Eukaryota</taxon>
        <taxon>Viridiplantae</taxon>
        <taxon>Streptophyta</taxon>
        <taxon>Embryophyta</taxon>
        <taxon>Tracheophyta</taxon>
        <taxon>Spermatophyta</taxon>
        <taxon>Magnoliopsida</taxon>
        <taxon>eudicotyledons</taxon>
        <taxon>Gunneridae</taxon>
        <taxon>Pentapetalae</taxon>
        <taxon>rosids</taxon>
        <taxon>fabids</taxon>
        <taxon>Fabales</taxon>
        <taxon>Fabaceae</taxon>
        <taxon>Papilionoideae</taxon>
        <taxon>50 kb inversion clade</taxon>
        <taxon>NPAAA clade</taxon>
        <taxon>Hologalegina</taxon>
        <taxon>IRL clade</taxon>
        <taxon>Trifolieae</taxon>
        <taxon>Trifolium</taxon>
    </lineage>
</organism>
<accession>A0A2K3PMQ3</accession>
<comment type="caution">
    <text evidence="2">The sequence shown here is derived from an EMBL/GenBank/DDBJ whole genome shotgun (WGS) entry which is preliminary data.</text>
</comment>
<sequence>MKGSKITKTAGHSFIEEGGQLHKFIVEDRSHSESSEIFALLNGGVGFMVDTPKCNHGLFHQSHFGQANAFAQRDQFKMLTTVHYCAVTAYQES</sequence>